<proteinExistence type="predicted"/>
<evidence type="ECO:0000313" key="1">
    <source>
        <dbReference type="EMBL" id="MBK9983342.1"/>
    </source>
</evidence>
<dbReference type="EMBL" id="JADKGY010000017">
    <property type="protein sequence ID" value="MBK9983342.1"/>
    <property type="molecule type" value="Genomic_DNA"/>
</dbReference>
<reference evidence="1 2" key="1">
    <citation type="submission" date="2020-10" db="EMBL/GenBank/DDBJ databases">
        <title>Connecting structure to function with the recovery of over 1000 high-quality activated sludge metagenome-assembled genomes encoding full-length rRNA genes using long-read sequencing.</title>
        <authorList>
            <person name="Singleton C.M."/>
            <person name="Petriglieri F."/>
            <person name="Kristensen J.M."/>
            <person name="Kirkegaard R.H."/>
            <person name="Michaelsen T.Y."/>
            <person name="Andersen M.H."/>
            <person name="Karst S.M."/>
            <person name="Dueholm M.S."/>
            <person name="Nielsen P.H."/>
            <person name="Albertsen M."/>
        </authorList>
    </citation>
    <scope>NUCLEOTIDE SEQUENCE [LARGE SCALE GENOMIC DNA]</scope>
    <source>
        <strain evidence="1">Ribe_18-Q3-R11-54_MAXAC.273</strain>
    </source>
</reference>
<name>A0A9D7SUI3_9BACT</name>
<protein>
    <submittedName>
        <fullName evidence="1">Uncharacterized protein</fullName>
    </submittedName>
</protein>
<dbReference type="Proteomes" id="UP000808337">
    <property type="component" value="Unassembled WGS sequence"/>
</dbReference>
<sequence>MIDDDCSQAKLVMNLSLKNLRFLKLEKPGAVGLVMVESLLKRTERSVKSKHFVIRVSGLGGEAIRVIKLMNEKRWNGHRQGERQESCMRYITRFHLIHLPSKGNAEKVAETEKVTSRRFTMVDMRPVF</sequence>
<comment type="caution">
    <text evidence="1">The sequence shown here is derived from an EMBL/GenBank/DDBJ whole genome shotgun (WGS) entry which is preliminary data.</text>
</comment>
<accession>A0A9D7SUI3</accession>
<dbReference type="AlphaFoldDB" id="A0A9D7SUI3"/>
<organism evidence="1 2">
    <name type="scientific">Candidatus Opimibacter skivensis</name>
    <dbReference type="NCBI Taxonomy" id="2982028"/>
    <lineage>
        <taxon>Bacteria</taxon>
        <taxon>Pseudomonadati</taxon>
        <taxon>Bacteroidota</taxon>
        <taxon>Saprospiria</taxon>
        <taxon>Saprospirales</taxon>
        <taxon>Saprospiraceae</taxon>
        <taxon>Candidatus Opimibacter</taxon>
    </lineage>
</organism>
<evidence type="ECO:0000313" key="2">
    <source>
        <dbReference type="Proteomes" id="UP000808337"/>
    </source>
</evidence>
<gene>
    <name evidence="1" type="ORF">IPP15_13270</name>
</gene>